<feature type="transmembrane region" description="Helical" evidence="6">
    <location>
        <begin position="409"/>
        <end position="426"/>
    </location>
</feature>
<feature type="domain" description="Threonine/serine exporter-like N-terminal" evidence="7">
    <location>
        <begin position="34"/>
        <end position="276"/>
    </location>
</feature>
<evidence type="ECO:0000259" key="8">
    <source>
        <dbReference type="Pfam" id="PF12821"/>
    </source>
</evidence>
<evidence type="ECO:0000256" key="1">
    <source>
        <dbReference type="ARBA" id="ARBA00004141"/>
    </source>
</evidence>
<evidence type="ECO:0000256" key="5">
    <source>
        <dbReference type="ARBA" id="ARBA00034125"/>
    </source>
</evidence>
<comment type="similarity">
    <text evidence="5">Belongs to the ThrE exporter (TC 2.A.79) family.</text>
</comment>
<dbReference type="Proteomes" id="UP000245506">
    <property type="component" value="Unassembled WGS sequence"/>
</dbReference>
<evidence type="ECO:0000256" key="3">
    <source>
        <dbReference type="ARBA" id="ARBA00022989"/>
    </source>
</evidence>
<organism evidence="9 10">
    <name type="scientific">Leucothrix arctica</name>
    <dbReference type="NCBI Taxonomy" id="1481894"/>
    <lineage>
        <taxon>Bacteria</taxon>
        <taxon>Pseudomonadati</taxon>
        <taxon>Pseudomonadota</taxon>
        <taxon>Gammaproteobacteria</taxon>
        <taxon>Thiotrichales</taxon>
        <taxon>Thiotrichaceae</taxon>
        <taxon>Leucothrix</taxon>
    </lineage>
</organism>
<dbReference type="OrthoDB" id="1490274at2"/>
<gene>
    <name evidence="9" type="ORF">DKT75_06395</name>
</gene>
<dbReference type="InterPro" id="IPR051361">
    <property type="entry name" value="ThrE/Ser_Exporter"/>
</dbReference>
<dbReference type="Pfam" id="PF12821">
    <property type="entry name" value="ThrE_2"/>
    <property type="match status" value="1"/>
</dbReference>
<dbReference type="PANTHER" id="PTHR31082">
    <property type="entry name" value="PHEROMONE-REGULATED MEMBRANE PROTEIN 10"/>
    <property type="match status" value="1"/>
</dbReference>
<dbReference type="InterPro" id="IPR010619">
    <property type="entry name" value="ThrE-like_N"/>
</dbReference>
<reference evidence="9 10" key="1">
    <citation type="submission" date="2018-05" db="EMBL/GenBank/DDBJ databases">
        <title>Leucothrix arctica sp. nov., isolated from Arctic seawater.</title>
        <authorList>
            <person name="Choi A."/>
            <person name="Baek K."/>
        </authorList>
    </citation>
    <scope>NUCLEOTIDE SEQUENCE [LARGE SCALE GENOMIC DNA]</scope>
    <source>
        <strain evidence="9 10">IMCC9719</strain>
    </source>
</reference>
<proteinExistence type="inferred from homology"/>
<sequence>MSMMRFFFTFNQILPMQPLRTPLIHPDDIARTQRFIIRLGKTMHAYGTHSHHLERLLSETTYLLGLNGSFLINPTSMSFIFWLDDDINESQTTHIARVKPGDIDLNRLALSHDLAEQVITHELDLDEGVKQLDAIRNSPNVYHPAVQFLARGATAASFAGVCGTGFLDIVVSLFLGWFVYLLVLLSNKNQRIEETLEPLAALLVGFLASAVAGYGLQINIGVVVLSSIIAFIPGLSLTLGLRELAARDLLSGTARIMDSVMMLFKLYFGAAFGLALGTLFWQIDVHPGVPYLPLWVHYSAVLGLSASFVVIFNVRLSDAFWALLCGVVAYIAVIIGSDLFGTELGGLIGAMAAGLYANMYARIKMTPSHIALLPGILVLVPGSKVFIGLNSVLTGQEIVANSGSSSQALMIFMGIVAGLIFANVILPPRQRVLRSG</sequence>
<feature type="domain" description="Threonine/Serine exporter ThrE" evidence="8">
    <location>
        <begin position="305"/>
        <end position="425"/>
    </location>
</feature>
<comment type="subcellular location">
    <subcellularLocation>
        <location evidence="1">Membrane</location>
        <topology evidence="1">Multi-pass membrane protein</topology>
    </subcellularLocation>
</comment>
<feature type="transmembrane region" description="Helical" evidence="6">
    <location>
        <begin position="166"/>
        <end position="186"/>
    </location>
</feature>
<keyword evidence="2 6" id="KW-0812">Transmembrane</keyword>
<accession>A0A317CG53</accession>
<evidence type="ECO:0000256" key="2">
    <source>
        <dbReference type="ARBA" id="ARBA00022692"/>
    </source>
</evidence>
<feature type="transmembrane region" description="Helical" evidence="6">
    <location>
        <begin position="295"/>
        <end position="312"/>
    </location>
</feature>
<dbReference type="InterPro" id="IPR024528">
    <property type="entry name" value="ThrE_2"/>
</dbReference>
<keyword evidence="10" id="KW-1185">Reference proteome</keyword>
<evidence type="ECO:0000256" key="4">
    <source>
        <dbReference type="ARBA" id="ARBA00023136"/>
    </source>
</evidence>
<dbReference type="EMBL" id="QGKL01000019">
    <property type="protein sequence ID" value="PWQ97545.1"/>
    <property type="molecule type" value="Genomic_DNA"/>
</dbReference>
<dbReference type="PANTHER" id="PTHR31082:SF4">
    <property type="entry name" value="PHEROMONE-REGULATED MEMBRANE PROTEIN 10"/>
    <property type="match status" value="1"/>
</dbReference>
<name>A0A317CG53_9GAMM</name>
<comment type="caution">
    <text evidence="9">The sequence shown here is derived from an EMBL/GenBank/DDBJ whole genome shotgun (WGS) entry which is preliminary data.</text>
</comment>
<feature type="transmembrane region" description="Helical" evidence="6">
    <location>
        <begin position="370"/>
        <end position="389"/>
    </location>
</feature>
<dbReference type="RefSeq" id="WP_109822587.1">
    <property type="nucleotide sequence ID" value="NZ_QGKL01000019.1"/>
</dbReference>
<evidence type="ECO:0000259" key="7">
    <source>
        <dbReference type="Pfam" id="PF06738"/>
    </source>
</evidence>
<dbReference type="AlphaFoldDB" id="A0A317CG53"/>
<feature type="transmembrane region" description="Helical" evidence="6">
    <location>
        <begin position="319"/>
        <end position="340"/>
    </location>
</feature>
<feature type="transmembrane region" description="Helical" evidence="6">
    <location>
        <begin position="346"/>
        <end position="363"/>
    </location>
</feature>
<evidence type="ECO:0000313" key="9">
    <source>
        <dbReference type="EMBL" id="PWQ97545.1"/>
    </source>
</evidence>
<dbReference type="Pfam" id="PF06738">
    <property type="entry name" value="ThrE"/>
    <property type="match status" value="1"/>
</dbReference>
<keyword evidence="3 6" id="KW-1133">Transmembrane helix</keyword>
<dbReference type="GO" id="GO:0016020">
    <property type="term" value="C:membrane"/>
    <property type="evidence" value="ECO:0007669"/>
    <property type="project" value="UniProtKB-SubCell"/>
</dbReference>
<evidence type="ECO:0008006" key="11">
    <source>
        <dbReference type="Google" id="ProtNLM"/>
    </source>
</evidence>
<keyword evidence="4 6" id="KW-0472">Membrane</keyword>
<evidence type="ECO:0000256" key="6">
    <source>
        <dbReference type="SAM" id="Phobius"/>
    </source>
</evidence>
<feature type="transmembrane region" description="Helical" evidence="6">
    <location>
        <begin position="198"/>
        <end position="216"/>
    </location>
</feature>
<feature type="transmembrane region" description="Helical" evidence="6">
    <location>
        <begin position="222"/>
        <end position="241"/>
    </location>
</feature>
<evidence type="ECO:0000313" key="10">
    <source>
        <dbReference type="Proteomes" id="UP000245506"/>
    </source>
</evidence>
<feature type="transmembrane region" description="Helical" evidence="6">
    <location>
        <begin position="262"/>
        <end position="283"/>
    </location>
</feature>
<protein>
    <recommendedName>
        <fullName evidence="11">Threonine/serine exporter family protein</fullName>
    </recommendedName>
</protein>
<dbReference type="GO" id="GO:0022857">
    <property type="term" value="F:transmembrane transporter activity"/>
    <property type="evidence" value="ECO:0007669"/>
    <property type="project" value="InterPro"/>
</dbReference>